<protein>
    <recommendedName>
        <fullName evidence="9">Ig-like domain-containing protein</fullName>
    </recommendedName>
</protein>
<dbReference type="Gene3D" id="2.60.40.10">
    <property type="entry name" value="Immunoglobulins"/>
    <property type="match status" value="3"/>
</dbReference>
<evidence type="ECO:0000256" key="4">
    <source>
        <dbReference type="ARBA" id="ARBA00022889"/>
    </source>
</evidence>
<keyword evidence="2" id="KW-0812">Transmembrane</keyword>
<evidence type="ECO:0000256" key="7">
    <source>
        <dbReference type="ARBA" id="ARBA00023157"/>
    </source>
</evidence>
<dbReference type="GO" id="GO:0005886">
    <property type="term" value="C:plasma membrane"/>
    <property type="evidence" value="ECO:0007669"/>
    <property type="project" value="TreeGrafter"/>
</dbReference>
<comment type="subcellular location">
    <subcellularLocation>
        <location evidence="1">Membrane</location>
        <topology evidence="1">Single-pass type I membrane protein</topology>
    </subcellularLocation>
</comment>
<dbReference type="GO" id="GO:0030246">
    <property type="term" value="F:carbohydrate binding"/>
    <property type="evidence" value="ECO:0007669"/>
    <property type="project" value="UniProtKB-KW"/>
</dbReference>
<evidence type="ECO:0000313" key="11">
    <source>
        <dbReference type="Proteomes" id="UP000261380"/>
    </source>
</evidence>
<dbReference type="Proteomes" id="UP000261380">
    <property type="component" value="Unplaced"/>
</dbReference>
<proteinExistence type="inferred from homology"/>
<evidence type="ECO:0000256" key="8">
    <source>
        <dbReference type="ARBA" id="ARBA00038361"/>
    </source>
</evidence>
<evidence type="ECO:0000256" key="3">
    <source>
        <dbReference type="ARBA" id="ARBA00022734"/>
    </source>
</evidence>
<dbReference type="InterPro" id="IPR051036">
    <property type="entry name" value="SIGLEC"/>
</dbReference>
<dbReference type="SMART" id="SM00408">
    <property type="entry name" value="IGc2"/>
    <property type="match status" value="2"/>
</dbReference>
<keyword evidence="5" id="KW-1133">Transmembrane helix</keyword>
<dbReference type="GO" id="GO:0007155">
    <property type="term" value="P:cell adhesion"/>
    <property type="evidence" value="ECO:0007669"/>
    <property type="project" value="UniProtKB-KW"/>
</dbReference>
<evidence type="ECO:0000313" key="10">
    <source>
        <dbReference type="Ensembl" id="ENSXCOP00000010312.1"/>
    </source>
</evidence>
<evidence type="ECO:0000256" key="5">
    <source>
        <dbReference type="ARBA" id="ARBA00022989"/>
    </source>
</evidence>
<feature type="domain" description="Ig-like" evidence="9">
    <location>
        <begin position="226"/>
        <end position="307"/>
    </location>
</feature>
<dbReference type="InterPro" id="IPR007110">
    <property type="entry name" value="Ig-like_dom"/>
</dbReference>
<dbReference type="PROSITE" id="PS50835">
    <property type="entry name" value="IG_LIKE"/>
    <property type="match status" value="2"/>
</dbReference>
<dbReference type="InterPro" id="IPR036179">
    <property type="entry name" value="Ig-like_dom_sf"/>
</dbReference>
<dbReference type="InterPro" id="IPR013783">
    <property type="entry name" value="Ig-like_fold"/>
</dbReference>
<reference evidence="10" key="1">
    <citation type="submission" date="2025-08" db="UniProtKB">
        <authorList>
            <consortium name="Ensembl"/>
        </authorList>
    </citation>
    <scope>IDENTIFICATION</scope>
</reference>
<feature type="domain" description="Ig-like" evidence="9">
    <location>
        <begin position="114"/>
        <end position="212"/>
    </location>
</feature>
<comment type="similarity">
    <text evidence="8">Belongs to the immunoglobulin superfamily. SIGLEC (sialic acid binding Ig-like lectin) family.</text>
</comment>
<dbReference type="GeneTree" id="ENSGT01150000286924"/>
<name>A0A3B5LHH9_9TELE</name>
<dbReference type="AlphaFoldDB" id="A0A3B5LHH9"/>
<keyword evidence="7" id="KW-1015">Disulfide bond</keyword>
<evidence type="ECO:0000256" key="6">
    <source>
        <dbReference type="ARBA" id="ARBA00023136"/>
    </source>
</evidence>
<keyword evidence="3" id="KW-0430">Lectin</keyword>
<sequence>MGVITAKAGLCVVIPCSFTTPDGFIPKRDDFDIIFHINRYKVPSEFLGRVLLLDPDVSQGNCSIMINDLTTSDSGSYQLRVNGFYRGMSDGVTFSSKTILSVKAKISLFHLNRPSLMIPPLTEGQQATLTCTAPGLCSPSPPIITWMWRGKGEMEANITGNTTASFKTENLTAVTQRHSSILTFNSSAKHHDTNLTCKVSYTSDITTEETVTLKVNCDITNGTGTPTISGKSTIKQDESLNLTCTVDSFPLSVIIWSKRGLNKTLNNETKYGTSTLVIHNVTKQHSGQYFCYANHLNKTLEQDINITVISKYAIFLGYYMNL</sequence>
<dbReference type="SMART" id="SM00409">
    <property type="entry name" value="IG"/>
    <property type="match status" value="3"/>
</dbReference>
<dbReference type="InterPro" id="IPR013106">
    <property type="entry name" value="Ig_V-set"/>
</dbReference>
<evidence type="ECO:0000259" key="9">
    <source>
        <dbReference type="PROSITE" id="PS50835"/>
    </source>
</evidence>
<reference evidence="10" key="2">
    <citation type="submission" date="2025-09" db="UniProtKB">
        <authorList>
            <consortium name="Ensembl"/>
        </authorList>
    </citation>
    <scope>IDENTIFICATION</scope>
</reference>
<evidence type="ECO:0000256" key="2">
    <source>
        <dbReference type="ARBA" id="ARBA00022692"/>
    </source>
</evidence>
<dbReference type="InterPro" id="IPR003599">
    <property type="entry name" value="Ig_sub"/>
</dbReference>
<organism evidence="10 11">
    <name type="scientific">Xiphophorus couchianus</name>
    <name type="common">Monterrey platyfish</name>
    <dbReference type="NCBI Taxonomy" id="32473"/>
    <lineage>
        <taxon>Eukaryota</taxon>
        <taxon>Metazoa</taxon>
        <taxon>Chordata</taxon>
        <taxon>Craniata</taxon>
        <taxon>Vertebrata</taxon>
        <taxon>Euteleostomi</taxon>
        <taxon>Actinopterygii</taxon>
        <taxon>Neopterygii</taxon>
        <taxon>Teleostei</taxon>
        <taxon>Neoteleostei</taxon>
        <taxon>Acanthomorphata</taxon>
        <taxon>Ovalentaria</taxon>
        <taxon>Atherinomorphae</taxon>
        <taxon>Cyprinodontiformes</taxon>
        <taxon>Poeciliidae</taxon>
        <taxon>Poeciliinae</taxon>
        <taxon>Xiphophorus</taxon>
    </lineage>
</organism>
<dbReference type="PANTHER" id="PTHR12035">
    <property type="entry name" value="SIALIC ACID BINDING IMMUNOGLOBULIN-LIKE LECTIN"/>
    <property type="match status" value="1"/>
</dbReference>
<dbReference type="CDD" id="cd00096">
    <property type="entry name" value="Ig"/>
    <property type="match status" value="1"/>
</dbReference>
<keyword evidence="4" id="KW-0130">Cell adhesion</keyword>
<keyword evidence="11" id="KW-1185">Reference proteome</keyword>
<dbReference type="GO" id="GO:0033691">
    <property type="term" value="F:sialic acid binding"/>
    <property type="evidence" value="ECO:0007669"/>
    <property type="project" value="TreeGrafter"/>
</dbReference>
<dbReference type="Ensembl" id="ENSXCOT00000010435.1">
    <property type="protein sequence ID" value="ENSXCOP00000010312.1"/>
    <property type="gene ID" value="ENSXCOG00000007819.1"/>
</dbReference>
<keyword evidence="6" id="KW-0472">Membrane</keyword>
<evidence type="ECO:0000256" key="1">
    <source>
        <dbReference type="ARBA" id="ARBA00004479"/>
    </source>
</evidence>
<dbReference type="SUPFAM" id="SSF48726">
    <property type="entry name" value="Immunoglobulin"/>
    <property type="match status" value="3"/>
</dbReference>
<dbReference type="Pfam" id="PF08205">
    <property type="entry name" value="C2-set_2"/>
    <property type="match status" value="1"/>
</dbReference>
<dbReference type="PANTHER" id="PTHR12035:SF128">
    <property type="entry name" value="BRANCHED CHAIN KETO ACID DEHYDROGENASE E1 SUBUNIT BETA,-LIKE-RELATED"/>
    <property type="match status" value="1"/>
</dbReference>
<dbReference type="Pfam" id="PF13927">
    <property type="entry name" value="Ig_3"/>
    <property type="match status" value="1"/>
</dbReference>
<dbReference type="Pfam" id="PF07686">
    <property type="entry name" value="V-set"/>
    <property type="match status" value="1"/>
</dbReference>
<dbReference type="InterPro" id="IPR013162">
    <property type="entry name" value="CD80_C2-set"/>
</dbReference>
<accession>A0A3B5LHH9</accession>
<dbReference type="InterPro" id="IPR003598">
    <property type="entry name" value="Ig_sub2"/>
</dbReference>